<protein>
    <submittedName>
        <fullName evidence="2">Uncharacterized protein</fullName>
    </submittedName>
</protein>
<dbReference type="RefSeq" id="WP_116682271.1">
    <property type="nucleotide sequence ID" value="NZ_QURL01000002.1"/>
</dbReference>
<sequence length="125" mass="13210">MSESKTEGLGAGLMLDEAMRSVAAELDAIAERTDRLHDLVFSTSSGSPDAAGARHVQAIDSNIQILADLSAFLRDLSETLPGHDLGDPHTALRALTLNSLKSRIVGRRREGGEAPGGETGDLELF</sequence>
<name>A0A371X8I0_9HYPH</name>
<dbReference type="Proteomes" id="UP000264310">
    <property type="component" value="Unassembled WGS sequence"/>
</dbReference>
<gene>
    <name evidence="2" type="ORF">DYI37_05995</name>
</gene>
<reference evidence="2 3" key="1">
    <citation type="submission" date="2018-08" db="EMBL/GenBank/DDBJ databases">
        <title>Fulvimarina sp. 85, whole genome shotgun sequence.</title>
        <authorList>
            <person name="Tuo L."/>
        </authorList>
    </citation>
    <scope>NUCLEOTIDE SEQUENCE [LARGE SCALE GENOMIC DNA]</scope>
    <source>
        <strain evidence="2 3">85</strain>
    </source>
</reference>
<dbReference type="OrthoDB" id="8277455at2"/>
<evidence type="ECO:0000256" key="1">
    <source>
        <dbReference type="SAM" id="MobiDB-lite"/>
    </source>
</evidence>
<accession>A0A371X8I0</accession>
<evidence type="ECO:0000313" key="3">
    <source>
        <dbReference type="Proteomes" id="UP000264310"/>
    </source>
</evidence>
<keyword evidence="3" id="KW-1185">Reference proteome</keyword>
<dbReference type="EMBL" id="QURL01000002">
    <property type="protein sequence ID" value="RFC65374.1"/>
    <property type="molecule type" value="Genomic_DNA"/>
</dbReference>
<proteinExistence type="predicted"/>
<evidence type="ECO:0000313" key="2">
    <source>
        <dbReference type="EMBL" id="RFC65374.1"/>
    </source>
</evidence>
<organism evidence="2 3">
    <name type="scientific">Fulvimarina endophytica</name>
    <dbReference type="NCBI Taxonomy" id="2293836"/>
    <lineage>
        <taxon>Bacteria</taxon>
        <taxon>Pseudomonadati</taxon>
        <taxon>Pseudomonadota</taxon>
        <taxon>Alphaproteobacteria</taxon>
        <taxon>Hyphomicrobiales</taxon>
        <taxon>Aurantimonadaceae</taxon>
        <taxon>Fulvimarina</taxon>
    </lineage>
</organism>
<dbReference type="AlphaFoldDB" id="A0A371X8I0"/>
<comment type="caution">
    <text evidence="2">The sequence shown here is derived from an EMBL/GenBank/DDBJ whole genome shotgun (WGS) entry which is preliminary data.</text>
</comment>
<feature type="region of interest" description="Disordered" evidence="1">
    <location>
        <begin position="106"/>
        <end position="125"/>
    </location>
</feature>